<feature type="domain" description="ZP" evidence="1">
    <location>
        <begin position="118"/>
        <end position="371"/>
    </location>
</feature>
<dbReference type="PROSITE" id="PS51034">
    <property type="entry name" value="ZP_2"/>
    <property type="match status" value="1"/>
</dbReference>
<dbReference type="PANTHER" id="PTHR46560">
    <property type="entry name" value="CYPHER, ISOFORM B"/>
    <property type="match status" value="1"/>
</dbReference>
<dbReference type="SMART" id="SM00241">
    <property type="entry name" value="ZP"/>
    <property type="match status" value="1"/>
</dbReference>
<organism evidence="2 3">
    <name type="scientific">Trichuris muris</name>
    <name type="common">Mouse whipworm</name>
    <dbReference type="NCBI Taxonomy" id="70415"/>
    <lineage>
        <taxon>Eukaryota</taxon>
        <taxon>Metazoa</taxon>
        <taxon>Ecdysozoa</taxon>
        <taxon>Nematoda</taxon>
        <taxon>Enoplea</taxon>
        <taxon>Dorylaimia</taxon>
        <taxon>Trichinellida</taxon>
        <taxon>Trichuridae</taxon>
        <taxon>Trichuris</taxon>
    </lineage>
</organism>
<dbReference type="Proteomes" id="UP000046395">
    <property type="component" value="Unassembled WGS sequence"/>
</dbReference>
<dbReference type="PANTHER" id="PTHR46560:SF5">
    <property type="entry name" value="CYPHER, ISOFORM B"/>
    <property type="match status" value="1"/>
</dbReference>
<reference evidence="3" key="1">
    <citation type="submission" date="2019-12" db="UniProtKB">
        <authorList>
            <consortium name="WormBaseParasite"/>
        </authorList>
    </citation>
    <scope>IDENTIFICATION</scope>
</reference>
<evidence type="ECO:0000313" key="2">
    <source>
        <dbReference type="Proteomes" id="UP000046395"/>
    </source>
</evidence>
<keyword evidence="2" id="KW-1185">Reference proteome</keyword>
<protein>
    <submittedName>
        <fullName evidence="3">ZP domain-containing protein</fullName>
    </submittedName>
</protein>
<evidence type="ECO:0000259" key="1">
    <source>
        <dbReference type="PROSITE" id="PS51034"/>
    </source>
</evidence>
<dbReference type="STRING" id="70415.A0A5S6QDE2"/>
<dbReference type="WBParaSite" id="TMUE_1000005095.1">
    <property type="protein sequence ID" value="TMUE_1000005095.1"/>
    <property type="gene ID" value="WBGene00290468"/>
</dbReference>
<dbReference type="InterPro" id="IPR001507">
    <property type="entry name" value="ZP_dom"/>
</dbReference>
<dbReference type="AlphaFoldDB" id="A0A5S6QDE2"/>
<proteinExistence type="predicted"/>
<evidence type="ECO:0000313" key="3">
    <source>
        <dbReference type="WBParaSite" id="TMUE_1000005095.1"/>
    </source>
</evidence>
<accession>A0A5S6QDE2</accession>
<name>A0A5S6QDE2_TRIMR</name>
<sequence length="378" mass="42393">MFFPNFMILSPIPQKYVFVSEAPLGGTGFWWQFTGIYVTNVVLDRRFAFWDLSCLVASTSGDLFVPKEAPRRFAAKAALSAKRRCQMKVAGTVRTICLLLLIASCLVEANFIADKFAICEEQKVHFSISFNHLFRGVIYSDGHYGNPRCTYVNETLANRYDFAIPINECRSGRQENGSVQHNLIVQRDPKILSGQDQLLYIICLPTVNAQLHSSTLSPSVIHFDGVKVGLNLDSQAVRASMERNITYRAEIRKGDGYVGQPVQGELNVGEALSYVARIRGYHASNVRIGRCWASDEYSNLMLSDDNGCPMHAVKTIWSEFSRVQVAQDEVYLYNKIKAWAFPTSNKLNIFCNLHFCSGQCINLCSGPVKAQQPLRLSS</sequence>